<dbReference type="PROSITE" id="PS50262">
    <property type="entry name" value="G_PROTEIN_RECEP_F1_2"/>
    <property type="match status" value="1"/>
</dbReference>
<evidence type="ECO:0000313" key="13">
    <source>
        <dbReference type="EMBL" id="KAL3404362.1"/>
    </source>
</evidence>
<sequence length="486" mass="54730">MIRSFIRLIFVYGCVALVAPSTTTTTTTGTSSMDEDDSNDTAAASYELYNGTNCENFLSVVNSSVKRCVNQEEFVSAIYEYIYPRPYEWLLVAMHCLVFVVGLVGNFMVCMAIYRNHTMRNVTNYFIVNLAVADLLVIIVCLPPTVVWDVTETWFFGMIPCKIVLYFQTVSVTVSVLTLAFISLDRWYAICHPLRFKSTTSRAKSAIVVIWVIALVLDIPELVVLQTVSVHGNKTHLMTQCTYNMTDAQILGLIIFKFVVLYVMPLAFIIFAYCQIIRVLWRSDIPGHNLSTRMLHSNEITSQANIGTPAESQLKSRRKASKMLVAVVLLFAICCFPVHLMGLLRYTMNFTTEDVPIWVISSCIFHWLLYLNSAINPVIYNFMSGKFRQEFKRTFCCPSDGGGGSSHGGGRAAYRKVKNHHQLLTSRSMRTTCSNFNIRTNTLVNCNNNFHLSSEAIPLSTVCVTTAAAANNQQQQQQQAIVQQKR</sequence>
<comment type="similarity">
    <text evidence="2 9">Belongs to the G-protein coupled receptor 1 family.</text>
</comment>
<dbReference type="Proteomes" id="UP001627154">
    <property type="component" value="Unassembled WGS sequence"/>
</dbReference>
<comment type="subcellular location">
    <subcellularLocation>
        <location evidence="1">Membrane</location>
        <topology evidence="1">Multi-pass membrane protein</topology>
    </subcellularLocation>
</comment>
<evidence type="ECO:0000256" key="5">
    <source>
        <dbReference type="ARBA" id="ARBA00023040"/>
    </source>
</evidence>
<keyword evidence="4 10" id="KW-1133">Transmembrane helix</keyword>
<dbReference type="Gene3D" id="1.20.1070.10">
    <property type="entry name" value="Rhodopsin 7-helix transmembrane proteins"/>
    <property type="match status" value="1"/>
</dbReference>
<dbReference type="Pfam" id="PF00001">
    <property type="entry name" value="7tm_1"/>
    <property type="match status" value="1"/>
</dbReference>
<dbReference type="EMBL" id="JBJJXI010000025">
    <property type="protein sequence ID" value="KAL3404362.1"/>
    <property type="molecule type" value="Genomic_DNA"/>
</dbReference>
<dbReference type="PRINTS" id="PR00237">
    <property type="entry name" value="GPCRRHODOPSN"/>
</dbReference>
<evidence type="ECO:0000256" key="9">
    <source>
        <dbReference type="RuleBase" id="RU000688"/>
    </source>
</evidence>
<feature type="transmembrane region" description="Helical" evidence="10">
    <location>
        <begin position="205"/>
        <end position="228"/>
    </location>
</feature>
<feature type="chain" id="PRO_5044775875" description="G-protein coupled receptors family 1 profile domain-containing protein" evidence="11">
    <location>
        <begin position="17"/>
        <end position="486"/>
    </location>
</feature>
<evidence type="ECO:0000256" key="1">
    <source>
        <dbReference type="ARBA" id="ARBA00004141"/>
    </source>
</evidence>
<protein>
    <recommendedName>
        <fullName evidence="12">G-protein coupled receptors family 1 profile domain-containing protein</fullName>
    </recommendedName>
</protein>
<dbReference type="PRINTS" id="PR01064">
    <property type="entry name" value="OREXINR"/>
</dbReference>
<feature type="domain" description="G-protein coupled receptors family 1 profile" evidence="12">
    <location>
        <begin position="105"/>
        <end position="380"/>
    </location>
</feature>
<feature type="transmembrane region" description="Helical" evidence="10">
    <location>
        <begin position="364"/>
        <end position="383"/>
    </location>
</feature>
<evidence type="ECO:0000256" key="10">
    <source>
        <dbReference type="SAM" id="Phobius"/>
    </source>
</evidence>
<keyword evidence="5 9" id="KW-0297">G-protein coupled receptor</keyword>
<comment type="caution">
    <text evidence="13">The sequence shown here is derived from an EMBL/GenBank/DDBJ whole genome shotgun (WGS) entry which is preliminary data.</text>
</comment>
<evidence type="ECO:0000256" key="3">
    <source>
        <dbReference type="ARBA" id="ARBA00022692"/>
    </source>
</evidence>
<proteinExistence type="inferred from homology"/>
<dbReference type="AlphaFoldDB" id="A0ABD2XG26"/>
<keyword evidence="8 9" id="KW-0807">Transducer</keyword>
<dbReference type="GO" id="GO:0016020">
    <property type="term" value="C:membrane"/>
    <property type="evidence" value="ECO:0007669"/>
    <property type="project" value="UniProtKB-SubCell"/>
</dbReference>
<accession>A0ABD2XG26</accession>
<keyword evidence="14" id="KW-1185">Reference proteome</keyword>
<evidence type="ECO:0000313" key="14">
    <source>
        <dbReference type="Proteomes" id="UP001627154"/>
    </source>
</evidence>
<feature type="transmembrane region" description="Helical" evidence="10">
    <location>
        <begin position="126"/>
        <end position="148"/>
    </location>
</feature>
<dbReference type="InterPro" id="IPR000204">
    <property type="entry name" value="Orexin_rcpt"/>
</dbReference>
<evidence type="ECO:0000256" key="8">
    <source>
        <dbReference type="ARBA" id="ARBA00023224"/>
    </source>
</evidence>
<dbReference type="SUPFAM" id="SSF81321">
    <property type="entry name" value="Family A G protein-coupled receptor-like"/>
    <property type="match status" value="1"/>
</dbReference>
<feature type="transmembrane region" description="Helical" evidence="10">
    <location>
        <begin position="89"/>
        <end position="114"/>
    </location>
</feature>
<name>A0ABD2XG26_9HYME</name>
<dbReference type="FunFam" id="1.20.1070.10:FF:000291">
    <property type="entry name" value="Predicted protein"/>
    <property type="match status" value="1"/>
</dbReference>
<dbReference type="PANTHER" id="PTHR45695:SF15">
    <property type="entry name" value="OPSIN RH2"/>
    <property type="match status" value="1"/>
</dbReference>
<evidence type="ECO:0000256" key="7">
    <source>
        <dbReference type="ARBA" id="ARBA00023170"/>
    </source>
</evidence>
<reference evidence="13 14" key="1">
    <citation type="journal article" date="2024" name="bioRxiv">
        <title>A reference genome for Trichogramma kaykai: A tiny desert-dwelling parasitoid wasp with competing sex-ratio distorters.</title>
        <authorList>
            <person name="Culotta J."/>
            <person name="Lindsey A.R."/>
        </authorList>
    </citation>
    <scope>NUCLEOTIDE SEQUENCE [LARGE SCALE GENOMIC DNA]</scope>
    <source>
        <strain evidence="13 14">KSX58</strain>
    </source>
</reference>
<evidence type="ECO:0000256" key="4">
    <source>
        <dbReference type="ARBA" id="ARBA00022989"/>
    </source>
</evidence>
<feature type="transmembrane region" description="Helical" evidence="10">
    <location>
        <begin position="248"/>
        <end position="273"/>
    </location>
</feature>
<evidence type="ECO:0000256" key="2">
    <source>
        <dbReference type="ARBA" id="ARBA00010663"/>
    </source>
</evidence>
<feature type="signal peptide" evidence="11">
    <location>
        <begin position="1"/>
        <end position="16"/>
    </location>
</feature>
<dbReference type="GO" id="GO:0004930">
    <property type="term" value="F:G protein-coupled receptor activity"/>
    <property type="evidence" value="ECO:0007669"/>
    <property type="project" value="UniProtKB-KW"/>
</dbReference>
<keyword evidence="7 9" id="KW-0675">Receptor</keyword>
<keyword evidence="11" id="KW-0732">Signal</keyword>
<evidence type="ECO:0000256" key="6">
    <source>
        <dbReference type="ARBA" id="ARBA00023136"/>
    </source>
</evidence>
<dbReference type="InterPro" id="IPR017452">
    <property type="entry name" value="GPCR_Rhodpsn_7TM"/>
</dbReference>
<dbReference type="PROSITE" id="PS00237">
    <property type="entry name" value="G_PROTEIN_RECEP_F1_1"/>
    <property type="match status" value="1"/>
</dbReference>
<dbReference type="PANTHER" id="PTHR45695">
    <property type="entry name" value="LEUCOKININ RECEPTOR-RELATED"/>
    <property type="match status" value="1"/>
</dbReference>
<feature type="transmembrane region" description="Helical" evidence="10">
    <location>
        <begin position="163"/>
        <end position="184"/>
    </location>
</feature>
<keyword evidence="3 9" id="KW-0812">Transmembrane</keyword>
<evidence type="ECO:0000256" key="11">
    <source>
        <dbReference type="SAM" id="SignalP"/>
    </source>
</evidence>
<organism evidence="13 14">
    <name type="scientific">Trichogramma kaykai</name>
    <dbReference type="NCBI Taxonomy" id="54128"/>
    <lineage>
        <taxon>Eukaryota</taxon>
        <taxon>Metazoa</taxon>
        <taxon>Ecdysozoa</taxon>
        <taxon>Arthropoda</taxon>
        <taxon>Hexapoda</taxon>
        <taxon>Insecta</taxon>
        <taxon>Pterygota</taxon>
        <taxon>Neoptera</taxon>
        <taxon>Endopterygota</taxon>
        <taxon>Hymenoptera</taxon>
        <taxon>Apocrita</taxon>
        <taxon>Proctotrupomorpha</taxon>
        <taxon>Chalcidoidea</taxon>
        <taxon>Trichogrammatidae</taxon>
        <taxon>Trichogramma</taxon>
    </lineage>
</organism>
<gene>
    <name evidence="13" type="ORF">TKK_002854</name>
</gene>
<keyword evidence="6 10" id="KW-0472">Membrane</keyword>
<dbReference type="InterPro" id="IPR000276">
    <property type="entry name" value="GPCR_Rhodpsn"/>
</dbReference>
<feature type="transmembrane region" description="Helical" evidence="10">
    <location>
        <begin position="323"/>
        <end position="344"/>
    </location>
</feature>
<evidence type="ECO:0000259" key="12">
    <source>
        <dbReference type="PROSITE" id="PS50262"/>
    </source>
</evidence>